<keyword evidence="3" id="KW-1185">Reference proteome</keyword>
<comment type="caution">
    <text evidence="2">The sequence shown here is derived from an EMBL/GenBank/DDBJ whole genome shotgun (WGS) entry which is preliminary data.</text>
</comment>
<feature type="compositionally biased region" description="Basic and acidic residues" evidence="1">
    <location>
        <begin position="60"/>
        <end position="69"/>
    </location>
</feature>
<feature type="compositionally biased region" description="Acidic residues" evidence="1">
    <location>
        <begin position="23"/>
        <end position="37"/>
    </location>
</feature>
<sequence length="69" mass="7648">MGSTGNDRRHTDSAADEVIKEFEDAELDITDDEDEDERVGKEGDTFSTNLAEQQNAAGHPRGEPADERR</sequence>
<name>A0A401WEC1_STREY</name>
<evidence type="ECO:0000256" key="1">
    <source>
        <dbReference type="SAM" id="MobiDB-lite"/>
    </source>
</evidence>
<gene>
    <name evidence="2" type="ORF">GKJPGBOP_07445</name>
</gene>
<protein>
    <submittedName>
        <fullName evidence="2">Uncharacterized protein</fullName>
    </submittedName>
</protein>
<proteinExistence type="predicted"/>
<reference evidence="2 3" key="1">
    <citation type="submission" date="2018-11" db="EMBL/GenBank/DDBJ databases">
        <title>Whole genome sequence of Streptomyces paromomycinus NBRC 15454(T).</title>
        <authorList>
            <person name="Komaki H."/>
            <person name="Tamura T."/>
        </authorList>
    </citation>
    <scope>NUCLEOTIDE SEQUENCE [LARGE SCALE GENOMIC DNA]</scope>
    <source>
        <strain evidence="2 3">NBRC 15454</strain>
    </source>
</reference>
<dbReference type="AlphaFoldDB" id="A0A401WEC1"/>
<evidence type="ECO:0000313" key="3">
    <source>
        <dbReference type="Proteomes" id="UP000286746"/>
    </source>
</evidence>
<dbReference type="Proteomes" id="UP000286746">
    <property type="component" value="Unassembled WGS sequence"/>
</dbReference>
<feature type="compositionally biased region" description="Polar residues" evidence="1">
    <location>
        <begin position="45"/>
        <end position="56"/>
    </location>
</feature>
<evidence type="ECO:0000313" key="2">
    <source>
        <dbReference type="EMBL" id="GCD47652.1"/>
    </source>
</evidence>
<feature type="compositionally biased region" description="Basic and acidic residues" evidence="1">
    <location>
        <begin position="1"/>
        <end position="22"/>
    </location>
</feature>
<dbReference type="RefSeq" id="WP_125057715.1">
    <property type="nucleotide sequence ID" value="NZ_BHZD01000001.1"/>
</dbReference>
<organism evidence="2 3">
    <name type="scientific">Streptomyces paromomycinus</name>
    <name type="common">Streptomyces rimosus subsp. paromomycinus</name>
    <dbReference type="NCBI Taxonomy" id="92743"/>
    <lineage>
        <taxon>Bacteria</taxon>
        <taxon>Bacillati</taxon>
        <taxon>Actinomycetota</taxon>
        <taxon>Actinomycetes</taxon>
        <taxon>Kitasatosporales</taxon>
        <taxon>Streptomycetaceae</taxon>
        <taxon>Streptomyces</taxon>
    </lineage>
</organism>
<accession>A0A401WEC1</accession>
<dbReference type="EMBL" id="BHZD01000001">
    <property type="protein sequence ID" value="GCD47652.1"/>
    <property type="molecule type" value="Genomic_DNA"/>
</dbReference>
<feature type="region of interest" description="Disordered" evidence="1">
    <location>
        <begin position="1"/>
        <end position="69"/>
    </location>
</feature>